<evidence type="ECO:0000256" key="8">
    <source>
        <dbReference type="ARBA" id="ARBA00030686"/>
    </source>
</evidence>
<keyword evidence="5" id="KW-0169">Cobalamin biosynthesis</keyword>
<protein>
    <recommendedName>
        <fullName evidence="4">Nicotinate-nucleotide--dimethylbenzimidazole phosphoribosyltransferase</fullName>
        <ecNumber evidence="3">2.4.2.21</ecNumber>
    </recommendedName>
    <alternativeName>
        <fullName evidence="8">N(1)-alpha-phosphoribosyltransferase</fullName>
    </alternativeName>
</protein>
<dbReference type="PANTHER" id="PTHR43463:SF1">
    <property type="entry name" value="NICOTINATE-NUCLEOTIDE--DIMETHYLBENZIMIDAZOLE PHOSPHORIBOSYLTRANSFERASE"/>
    <property type="match status" value="1"/>
</dbReference>
<evidence type="ECO:0000313" key="10">
    <source>
        <dbReference type="EMBL" id="GEL02566.1"/>
    </source>
</evidence>
<dbReference type="Gene3D" id="3.40.50.10210">
    <property type="match status" value="1"/>
</dbReference>
<dbReference type="AlphaFoldDB" id="A0A511BQE3"/>
<evidence type="ECO:0000256" key="9">
    <source>
        <dbReference type="ARBA" id="ARBA00047340"/>
    </source>
</evidence>
<comment type="pathway">
    <text evidence="1">Nucleoside biosynthesis; alpha-ribazole biosynthesis; alpha-ribazole from 5,6-dimethylbenzimidazole: step 1/2.</text>
</comment>
<dbReference type="EMBL" id="BJVC01000003">
    <property type="protein sequence ID" value="GEL02566.1"/>
    <property type="molecule type" value="Genomic_DNA"/>
</dbReference>
<dbReference type="RefSeq" id="WP_246103747.1">
    <property type="nucleotide sequence ID" value="NZ_BJVC01000003.1"/>
</dbReference>
<keyword evidence="6 10" id="KW-0328">Glycosyltransferase</keyword>
<evidence type="ECO:0000256" key="2">
    <source>
        <dbReference type="ARBA" id="ARBA00007110"/>
    </source>
</evidence>
<dbReference type="InterPro" id="IPR003200">
    <property type="entry name" value="Nict_dMeBzImd_PRibTrfase"/>
</dbReference>
<dbReference type="Proteomes" id="UP000321405">
    <property type="component" value="Unassembled WGS sequence"/>
</dbReference>
<evidence type="ECO:0000256" key="7">
    <source>
        <dbReference type="ARBA" id="ARBA00022679"/>
    </source>
</evidence>
<reference evidence="10 11" key="1">
    <citation type="submission" date="2019-07" db="EMBL/GenBank/DDBJ databases">
        <title>Whole genome shotgun sequence of Swaminathania salitolerans NBRC 104436.</title>
        <authorList>
            <person name="Hosoyama A."/>
            <person name="Uohara A."/>
            <person name="Ohji S."/>
            <person name="Ichikawa N."/>
        </authorList>
    </citation>
    <scope>NUCLEOTIDE SEQUENCE [LARGE SCALE GENOMIC DNA]</scope>
    <source>
        <strain evidence="10 11">NBRC 104436</strain>
    </source>
</reference>
<dbReference type="GO" id="GO:0009236">
    <property type="term" value="P:cobalamin biosynthetic process"/>
    <property type="evidence" value="ECO:0007669"/>
    <property type="project" value="UniProtKB-KW"/>
</dbReference>
<dbReference type="CDD" id="cd02439">
    <property type="entry name" value="DMB-PRT_CobT"/>
    <property type="match status" value="1"/>
</dbReference>
<evidence type="ECO:0000313" key="11">
    <source>
        <dbReference type="Proteomes" id="UP000321405"/>
    </source>
</evidence>
<comment type="similarity">
    <text evidence="2">Belongs to the CobT family.</text>
</comment>
<evidence type="ECO:0000256" key="4">
    <source>
        <dbReference type="ARBA" id="ARBA00015486"/>
    </source>
</evidence>
<gene>
    <name evidence="10" type="primary">cobT</name>
    <name evidence="10" type="ORF">SSA02_17290</name>
</gene>
<dbReference type="NCBIfam" id="NF000996">
    <property type="entry name" value="PRK00105.1"/>
    <property type="match status" value="1"/>
</dbReference>
<dbReference type="InterPro" id="IPR036087">
    <property type="entry name" value="Nict_dMeBzImd_PRibTrfase_sf"/>
</dbReference>
<keyword evidence="11" id="KW-1185">Reference proteome</keyword>
<organism evidence="10 11">
    <name type="scientific">Swaminathania salitolerans</name>
    <dbReference type="NCBI Taxonomy" id="182838"/>
    <lineage>
        <taxon>Bacteria</taxon>
        <taxon>Pseudomonadati</taxon>
        <taxon>Pseudomonadota</taxon>
        <taxon>Alphaproteobacteria</taxon>
        <taxon>Acetobacterales</taxon>
        <taxon>Acetobacteraceae</taxon>
        <taxon>Swaminathania</taxon>
    </lineage>
</organism>
<accession>A0A511BQE3</accession>
<comment type="catalytic activity">
    <reaction evidence="9">
        <text>5,6-dimethylbenzimidazole + nicotinate beta-D-ribonucleotide = alpha-ribazole 5'-phosphate + nicotinate + H(+)</text>
        <dbReference type="Rhea" id="RHEA:11196"/>
        <dbReference type="ChEBI" id="CHEBI:15378"/>
        <dbReference type="ChEBI" id="CHEBI:15890"/>
        <dbReference type="ChEBI" id="CHEBI:32544"/>
        <dbReference type="ChEBI" id="CHEBI:57502"/>
        <dbReference type="ChEBI" id="CHEBI:57918"/>
        <dbReference type="EC" id="2.4.2.21"/>
    </reaction>
</comment>
<dbReference type="GO" id="GO:0008939">
    <property type="term" value="F:nicotinate-nucleotide-dimethylbenzimidazole phosphoribosyltransferase activity"/>
    <property type="evidence" value="ECO:0007669"/>
    <property type="project" value="UniProtKB-EC"/>
</dbReference>
<dbReference type="Gene3D" id="1.10.1610.10">
    <property type="match status" value="1"/>
</dbReference>
<evidence type="ECO:0000256" key="5">
    <source>
        <dbReference type="ARBA" id="ARBA00022573"/>
    </source>
</evidence>
<dbReference type="EC" id="2.4.2.21" evidence="3"/>
<name>A0A511BQE3_9PROT</name>
<comment type="caution">
    <text evidence="10">The sequence shown here is derived from an EMBL/GenBank/DDBJ whole genome shotgun (WGS) entry which is preliminary data.</text>
</comment>
<evidence type="ECO:0000256" key="3">
    <source>
        <dbReference type="ARBA" id="ARBA00011991"/>
    </source>
</evidence>
<evidence type="ECO:0000256" key="6">
    <source>
        <dbReference type="ARBA" id="ARBA00022676"/>
    </source>
</evidence>
<dbReference type="Pfam" id="PF02277">
    <property type="entry name" value="DBI_PRT"/>
    <property type="match status" value="1"/>
</dbReference>
<evidence type="ECO:0000256" key="1">
    <source>
        <dbReference type="ARBA" id="ARBA00005049"/>
    </source>
</evidence>
<proteinExistence type="inferred from homology"/>
<dbReference type="SUPFAM" id="SSF52733">
    <property type="entry name" value="Nicotinate mononucleotide:5,6-dimethylbenzimidazole phosphoribosyltransferase (CobT)"/>
    <property type="match status" value="1"/>
</dbReference>
<dbReference type="UniPathway" id="UPA00061">
    <property type="reaction ID" value="UER00516"/>
</dbReference>
<dbReference type="PANTHER" id="PTHR43463">
    <property type="entry name" value="NICOTINATE-NUCLEOTIDE--DIMETHYLBENZIMIDAZOLE PHOSPHORIBOSYLTRANSFERASE"/>
    <property type="match status" value="1"/>
</dbReference>
<keyword evidence="7 10" id="KW-0808">Transferase</keyword>
<dbReference type="InterPro" id="IPR023195">
    <property type="entry name" value="Nict_dMeBzImd_PRibTrfase_N"/>
</dbReference>
<sequence length="340" mass="35175">MSRFRSMDALSHACHNLPQPDNGARAAIRAREAILTKPQGSLGTLEDLVAWFGSWRPLSLDTAALCVFAGNHGVLAQGVSSWPGSVTASMVGNFDRGGAAINQLARCADAALHVIPVNGLKATNDITRAPALSEAQFLEAVSLGYDAVPETCDLLALGEMGIGNTTVAAALSAALFGGEGRDWAGLGAGLDESGIRRKISAIDRALALHGRDHDPLTLARLYGGWELAALLGAALAARHRRIPVLLDGFVVTAAVAPLALCAEDGLAHVRIAHYSNEQGHRSLSAKLGLSPLLDLALRLGEGSGAALAIPLVRAAIACHTGMASFDDVAIADGTNRISAR</sequence>